<sequence>MKEPQEIINNFCYALEREYDGKNLFLDSEEYGIFRKYYGSIGNKTRRYVYKSLYQSRLRYITNLLPSLKRPLILDAGCGLGSESLLFSFLGANVVGVDLNEARLKL</sequence>
<evidence type="ECO:0000313" key="1">
    <source>
        <dbReference type="EMBL" id="GAJ21778.1"/>
    </source>
</evidence>
<dbReference type="AlphaFoldDB" id="X1UWA4"/>
<protein>
    <recommendedName>
        <fullName evidence="2">Methyltransferase domain-containing protein</fullName>
    </recommendedName>
</protein>
<gene>
    <name evidence="1" type="ORF">S12H4_58824</name>
</gene>
<comment type="caution">
    <text evidence="1">The sequence shown here is derived from an EMBL/GenBank/DDBJ whole genome shotgun (WGS) entry which is preliminary data.</text>
</comment>
<reference evidence="1" key="1">
    <citation type="journal article" date="2014" name="Front. Microbiol.">
        <title>High frequency of phylogenetically diverse reductive dehalogenase-homologous genes in deep subseafloor sedimentary metagenomes.</title>
        <authorList>
            <person name="Kawai M."/>
            <person name="Futagami T."/>
            <person name="Toyoda A."/>
            <person name="Takaki Y."/>
            <person name="Nishi S."/>
            <person name="Hori S."/>
            <person name="Arai W."/>
            <person name="Tsubouchi T."/>
            <person name="Morono Y."/>
            <person name="Uchiyama I."/>
            <person name="Ito T."/>
            <person name="Fujiyama A."/>
            <person name="Inagaki F."/>
            <person name="Takami H."/>
        </authorList>
    </citation>
    <scope>NUCLEOTIDE SEQUENCE</scope>
    <source>
        <strain evidence="1">Expedition CK06-06</strain>
    </source>
</reference>
<evidence type="ECO:0008006" key="2">
    <source>
        <dbReference type="Google" id="ProtNLM"/>
    </source>
</evidence>
<dbReference type="SUPFAM" id="SSF53335">
    <property type="entry name" value="S-adenosyl-L-methionine-dependent methyltransferases"/>
    <property type="match status" value="1"/>
</dbReference>
<dbReference type="Gene3D" id="3.40.50.150">
    <property type="entry name" value="Vaccinia Virus protein VP39"/>
    <property type="match status" value="1"/>
</dbReference>
<proteinExistence type="predicted"/>
<feature type="non-terminal residue" evidence="1">
    <location>
        <position position="106"/>
    </location>
</feature>
<name>X1UWA4_9ZZZZ</name>
<dbReference type="InterPro" id="IPR029063">
    <property type="entry name" value="SAM-dependent_MTases_sf"/>
</dbReference>
<dbReference type="EMBL" id="BARW01038296">
    <property type="protein sequence ID" value="GAJ21778.1"/>
    <property type="molecule type" value="Genomic_DNA"/>
</dbReference>
<organism evidence="1">
    <name type="scientific">marine sediment metagenome</name>
    <dbReference type="NCBI Taxonomy" id="412755"/>
    <lineage>
        <taxon>unclassified sequences</taxon>
        <taxon>metagenomes</taxon>
        <taxon>ecological metagenomes</taxon>
    </lineage>
</organism>
<accession>X1UWA4</accession>